<evidence type="ECO:0000256" key="5">
    <source>
        <dbReference type="ARBA" id="ARBA00022729"/>
    </source>
</evidence>
<evidence type="ECO:0000256" key="2">
    <source>
        <dbReference type="ARBA" id="ARBA00022460"/>
    </source>
</evidence>
<keyword evidence="4 9" id="KW-0812">Transmembrane</keyword>
<dbReference type="InterPro" id="IPR051962">
    <property type="entry name" value="Cuticlin"/>
</dbReference>
<feature type="chain" id="PRO_5033913409" description="ZP domain-containing protein" evidence="10">
    <location>
        <begin position="29"/>
        <end position="434"/>
    </location>
</feature>
<evidence type="ECO:0000256" key="9">
    <source>
        <dbReference type="SAM" id="Phobius"/>
    </source>
</evidence>
<dbReference type="InterPro" id="IPR042235">
    <property type="entry name" value="ZP-C_dom"/>
</dbReference>
<dbReference type="EnsemblMetazoa" id="XM_022806395">
    <property type="protein sequence ID" value="XP_022662130"/>
    <property type="gene ID" value="LOC111250741"/>
</dbReference>
<feature type="transmembrane region" description="Helical" evidence="9">
    <location>
        <begin position="375"/>
        <end position="398"/>
    </location>
</feature>
<dbReference type="Proteomes" id="UP000594260">
    <property type="component" value="Unplaced"/>
</dbReference>
<dbReference type="InterPro" id="IPR057475">
    <property type="entry name" value="CUT_C"/>
</dbReference>
<dbReference type="Pfam" id="PF25301">
    <property type="entry name" value="CUT_C"/>
    <property type="match status" value="1"/>
</dbReference>
<name>A0A7M7KEC7_VARDE</name>
<dbReference type="RefSeq" id="XP_022662131.1">
    <property type="nucleotide sequence ID" value="XM_022806396.1"/>
</dbReference>
<dbReference type="OrthoDB" id="6139674at2759"/>
<dbReference type="PANTHER" id="PTHR22907:SF54">
    <property type="entry name" value="GH04558P"/>
    <property type="match status" value="1"/>
</dbReference>
<keyword evidence="5 10" id="KW-0732">Signal</keyword>
<dbReference type="AlphaFoldDB" id="A0A7M7KEC7"/>
<dbReference type="RefSeq" id="XP_022662128.1">
    <property type="nucleotide sequence ID" value="XM_022806393.1"/>
</dbReference>
<dbReference type="EnsemblMetazoa" id="XM_022806397">
    <property type="protein sequence ID" value="XP_022662132"/>
    <property type="gene ID" value="LOC111250741"/>
</dbReference>
<feature type="compositionally biased region" description="Polar residues" evidence="8">
    <location>
        <begin position="423"/>
        <end position="434"/>
    </location>
</feature>
<dbReference type="EnsemblMetazoa" id="XM_022806398">
    <property type="protein sequence ID" value="XP_022662133"/>
    <property type="gene ID" value="LOC111250741"/>
</dbReference>
<dbReference type="RefSeq" id="XP_022662133.1">
    <property type="nucleotide sequence ID" value="XM_022806398.1"/>
</dbReference>
<feature type="signal peptide" evidence="10">
    <location>
        <begin position="1"/>
        <end position="28"/>
    </location>
</feature>
<evidence type="ECO:0000256" key="8">
    <source>
        <dbReference type="SAM" id="MobiDB-lite"/>
    </source>
</evidence>
<proteinExistence type="predicted"/>
<keyword evidence="2" id="KW-0193">Cuticle</keyword>
<keyword evidence="6 9" id="KW-1133">Transmembrane helix</keyword>
<sequence>MTAKRRHLLQEMMFLSLIVATHRSLVVGQEGSVTEIPTPDSLVVTSGTTQAPRPLPGIDIECNSNTIQITLGQQHNFNGMIYPKGLSKNSSCMVEYSNVRDKLVYTLPLRSCNTMSTDVDDGVEYFNTVVVQPHRKLVTNQGKGFHIRCRYQTKERQVTNNFNVSQLGTTPLVATAPMPDCSMKIYVGDSEQEVVAENVKIGDPLTLVINIDLQDVYGMRVTNCVVRDGLNWGEQPLINNEGCPIDTDIMDAFEYSENKTKAMVTFQAHKFPYTASVYYQCNVKLCLKSSGGCDDVPPNCDSQLNGLLLPSRKRRDVGTVRDLEGVEADVRDMNIEVFSGLYVNEASDSDQPEAAAAPSTSASSQFDFCLSTRKFAIGIAVLGLLLMLVVMLLVACILHRRRRKQVSSVASSVYSGHPYSSSAQSTYSNRAYSH</sequence>
<dbReference type="GeneID" id="111250741"/>
<evidence type="ECO:0000259" key="11">
    <source>
        <dbReference type="PROSITE" id="PS51034"/>
    </source>
</evidence>
<evidence type="ECO:0000313" key="13">
    <source>
        <dbReference type="Proteomes" id="UP000594260"/>
    </source>
</evidence>
<accession>A0A7M7KEC7</accession>
<dbReference type="EnsemblMetazoa" id="XM_022806396">
    <property type="protein sequence ID" value="XP_022662131"/>
    <property type="gene ID" value="LOC111250741"/>
</dbReference>
<dbReference type="SMART" id="SM00241">
    <property type="entry name" value="ZP"/>
    <property type="match status" value="1"/>
</dbReference>
<dbReference type="PROSITE" id="PS51034">
    <property type="entry name" value="ZP_2"/>
    <property type="match status" value="1"/>
</dbReference>
<evidence type="ECO:0000313" key="12">
    <source>
        <dbReference type="EnsemblMetazoa" id="XP_022662132"/>
    </source>
</evidence>
<dbReference type="InParanoid" id="A0A7M7KEC7"/>
<feature type="domain" description="ZP" evidence="11">
    <location>
        <begin position="61"/>
        <end position="300"/>
    </location>
</feature>
<evidence type="ECO:0000256" key="6">
    <source>
        <dbReference type="ARBA" id="ARBA00022989"/>
    </source>
</evidence>
<feature type="compositionally biased region" description="Low complexity" evidence="8">
    <location>
        <begin position="413"/>
        <end position="422"/>
    </location>
</feature>
<dbReference type="OMA" id="FHIRCRY"/>
<dbReference type="FunCoup" id="A0A7M7KEC7">
    <property type="interactions" value="5"/>
</dbReference>
<dbReference type="Gene3D" id="2.60.40.3210">
    <property type="entry name" value="Zona pellucida, ZP-N domain"/>
    <property type="match status" value="1"/>
</dbReference>
<dbReference type="InterPro" id="IPR056953">
    <property type="entry name" value="CUT_N"/>
</dbReference>
<evidence type="ECO:0000256" key="7">
    <source>
        <dbReference type="ARBA" id="ARBA00023136"/>
    </source>
</evidence>
<evidence type="ECO:0000256" key="10">
    <source>
        <dbReference type="SAM" id="SignalP"/>
    </source>
</evidence>
<evidence type="ECO:0000256" key="3">
    <source>
        <dbReference type="ARBA" id="ARBA00022475"/>
    </source>
</evidence>
<dbReference type="RefSeq" id="XP_022662132.1">
    <property type="nucleotide sequence ID" value="XM_022806397.1"/>
</dbReference>
<reference evidence="12" key="1">
    <citation type="submission" date="2021-01" db="UniProtKB">
        <authorList>
            <consortium name="EnsemblMetazoa"/>
        </authorList>
    </citation>
    <scope>IDENTIFICATION</scope>
</reference>
<dbReference type="InterPro" id="IPR001507">
    <property type="entry name" value="ZP_dom"/>
</dbReference>
<evidence type="ECO:0000256" key="1">
    <source>
        <dbReference type="ARBA" id="ARBA00004251"/>
    </source>
</evidence>
<dbReference type="GO" id="GO:0042302">
    <property type="term" value="F:structural constituent of cuticle"/>
    <property type="evidence" value="ECO:0007669"/>
    <property type="project" value="UniProtKB-KW"/>
</dbReference>
<dbReference type="KEGG" id="vde:111250741"/>
<dbReference type="RefSeq" id="XP_022662130.1">
    <property type="nucleotide sequence ID" value="XM_022806395.1"/>
</dbReference>
<dbReference type="PANTHER" id="PTHR22907">
    <property type="entry name" value="GH04558P"/>
    <property type="match status" value="1"/>
</dbReference>
<keyword evidence="7 9" id="KW-0472">Membrane</keyword>
<keyword evidence="3" id="KW-1003">Cell membrane</keyword>
<protein>
    <recommendedName>
        <fullName evidence="11">ZP domain-containing protein</fullName>
    </recommendedName>
</protein>
<organism evidence="12 13">
    <name type="scientific">Varroa destructor</name>
    <name type="common">Honeybee mite</name>
    <dbReference type="NCBI Taxonomy" id="109461"/>
    <lineage>
        <taxon>Eukaryota</taxon>
        <taxon>Metazoa</taxon>
        <taxon>Ecdysozoa</taxon>
        <taxon>Arthropoda</taxon>
        <taxon>Chelicerata</taxon>
        <taxon>Arachnida</taxon>
        <taxon>Acari</taxon>
        <taxon>Parasitiformes</taxon>
        <taxon>Mesostigmata</taxon>
        <taxon>Gamasina</taxon>
        <taxon>Dermanyssoidea</taxon>
        <taxon>Varroidae</taxon>
        <taxon>Varroa</taxon>
    </lineage>
</organism>
<dbReference type="Pfam" id="PF25057">
    <property type="entry name" value="CUT_N"/>
    <property type="match status" value="1"/>
</dbReference>
<dbReference type="EnsemblMetazoa" id="XM_022806393">
    <property type="protein sequence ID" value="XP_022662128"/>
    <property type="gene ID" value="LOC111250741"/>
</dbReference>
<keyword evidence="13" id="KW-1185">Reference proteome</keyword>
<dbReference type="GO" id="GO:0005886">
    <property type="term" value="C:plasma membrane"/>
    <property type="evidence" value="ECO:0007669"/>
    <property type="project" value="UniProtKB-SubCell"/>
</dbReference>
<evidence type="ECO:0000256" key="4">
    <source>
        <dbReference type="ARBA" id="ARBA00022692"/>
    </source>
</evidence>
<feature type="region of interest" description="Disordered" evidence="8">
    <location>
        <begin position="413"/>
        <end position="434"/>
    </location>
</feature>
<comment type="subcellular location">
    <subcellularLocation>
        <location evidence="1">Cell membrane</location>
        <topology evidence="1">Single-pass type I membrane protein</topology>
    </subcellularLocation>
</comment>
<dbReference type="Gene3D" id="2.60.40.4100">
    <property type="entry name" value="Zona pellucida, ZP-C domain"/>
    <property type="match status" value="1"/>
</dbReference>